<keyword evidence="2" id="KW-0472">Membrane</keyword>
<proteinExistence type="predicted"/>
<name>D9Q2V5_ACIS3</name>
<dbReference type="EMBL" id="CP001742">
    <property type="protein sequence ID" value="ADL19643.1"/>
    <property type="molecule type" value="Genomic_DNA"/>
</dbReference>
<dbReference type="STRING" id="666510.ASAC_1238"/>
<feature type="region of interest" description="Disordered" evidence="1">
    <location>
        <begin position="53"/>
        <end position="72"/>
    </location>
</feature>
<organism evidence="3 4">
    <name type="scientific">Acidilobus saccharovorans (strain DSM 16705 / JCM 18335 / VKM B-2471 / 345-15)</name>
    <dbReference type="NCBI Taxonomy" id="666510"/>
    <lineage>
        <taxon>Archaea</taxon>
        <taxon>Thermoproteota</taxon>
        <taxon>Thermoprotei</taxon>
        <taxon>Acidilobales</taxon>
        <taxon>Acidilobaceae</taxon>
        <taxon>Acidilobus</taxon>
    </lineage>
</organism>
<evidence type="ECO:0000313" key="4">
    <source>
        <dbReference type="Proteomes" id="UP000000346"/>
    </source>
</evidence>
<protein>
    <submittedName>
        <fullName evidence="3">Uncharacterized protein</fullName>
    </submittedName>
</protein>
<keyword evidence="2" id="KW-1133">Transmembrane helix</keyword>
<dbReference type="KEGG" id="asc:ASAC_1238"/>
<dbReference type="Proteomes" id="UP000000346">
    <property type="component" value="Chromosome"/>
</dbReference>
<evidence type="ECO:0000256" key="1">
    <source>
        <dbReference type="SAM" id="MobiDB-lite"/>
    </source>
</evidence>
<dbReference type="HOGENOM" id="CLU_2712580_0_0_2"/>
<evidence type="ECO:0000256" key="2">
    <source>
        <dbReference type="SAM" id="Phobius"/>
    </source>
</evidence>
<reference evidence="3 4" key="1">
    <citation type="journal article" date="2010" name="Appl. Environ. Microbiol.">
        <title>The genome sequence of the crenarchaeon Acidilobus saccharovorans supports a new order, Acidilobales, and suggests an important ecological role in terrestrial acidic hot springs.</title>
        <authorList>
            <person name="Mardanov A.V."/>
            <person name="Svetlitchnyi V.A."/>
            <person name="Beletsky A.V."/>
            <person name="Prokofeva M.I."/>
            <person name="Bonch-Osmolovskaya E.A."/>
            <person name="Ravin N.V."/>
            <person name="Skryabin K.G."/>
        </authorList>
    </citation>
    <scope>NUCLEOTIDE SEQUENCE [LARGE SCALE GENOMIC DNA]</scope>
    <source>
        <strain evidence="4">DSM 16705 / JCM 18335 / VKM B-2471 / 345-15</strain>
    </source>
</reference>
<sequence>MMGLTYILTIIAIRYTSLPLEVLAFAIALAGAMILFRGLAEFLRDVISGEYKKGKGSVKRRNGESDEEQGAE</sequence>
<dbReference type="InParanoid" id="D9Q2V5"/>
<dbReference type="eggNOG" id="arCOG05872">
    <property type="taxonomic scope" value="Archaea"/>
</dbReference>
<accession>D9Q2V5</accession>
<dbReference type="AlphaFoldDB" id="D9Q2V5"/>
<gene>
    <name evidence="3" type="ordered locus">ASAC_1238</name>
</gene>
<keyword evidence="2" id="KW-0812">Transmembrane</keyword>
<keyword evidence="4" id="KW-1185">Reference proteome</keyword>
<feature type="transmembrane region" description="Helical" evidence="2">
    <location>
        <begin position="6"/>
        <end position="36"/>
    </location>
</feature>
<evidence type="ECO:0000313" key="3">
    <source>
        <dbReference type="EMBL" id="ADL19643.1"/>
    </source>
</evidence>